<dbReference type="Proteomes" id="UP001363622">
    <property type="component" value="Unassembled WGS sequence"/>
</dbReference>
<reference evidence="9 10" key="1">
    <citation type="submission" date="2024-04" db="EMBL/GenBank/DDBJ databases">
        <title>Phyllosticta paracitricarpa is synonymous to the EU quarantine fungus P. citricarpa based on phylogenomic analyses.</title>
        <authorList>
            <consortium name="Lawrence Berkeley National Laboratory"/>
            <person name="Van Ingen-Buijs V.A."/>
            <person name="Van Westerhoven A.C."/>
            <person name="Haridas S."/>
            <person name="Skiadas P."/>
            <person name="Martin F."/>
            <person name="Groenewald J.Z."/>
            <person name="Crous P.W."/>
            <person name="Seidl M.F."/>
        </authorList>
    </citation>
    <scope>NUCLEOTIDE SEQUENCE [LARGE SCALE GENOMIC DNA]</scope>
    <source>
        <strain evidence="9 10">CBS 123371</strain>
    </source>
</reference>
<dbReference type="PANTHER" id="PTHR33048">
    <property type="entry name" value="PTH11-LIKE INTEGRAL MEMBRANE PROTEIN (AFU_ORTHOLOGUE AFUA_5G11245)"/>
    <property type="match status" value="1"/>
</dbReference>
<evidence type="ECO:0000256" key="7">
    <source>
        <dbReference type="SAM" id="Phobius"/>
    </source>
</evidence>
<evidence type="ECO:0000313" key="9">
    <source>
        <dbReference type="EMBL" id="KAK7524581.1"/>
    </source>
</evidence>
<feature type="compositionally biased region" description="Polar residues" evidence="6">
    <location>
        <begin position="363"/>
        <end position="379"/>
    </location>
</feature>
<accession>A0ABR1L222</accession>
<dbReference type="InterPro" id="IPR052337">
    <property type="entry name" value="SAT4-like"/>
</dbReference>
<evidence type="ECO:0000259" key="8">
    <source>
        <dbReference type="Pfam" id="PF20684"/>
    </source>
</evidence>
<feature type="transmembrane region" description="Helical" evidence="7">
    <location>
        <begin position="40"/>
        <end position="59"/>
    </location>
</feature>
<gene>
    <name evidence="9" type="ORF">IWZ03DRAFT_27668</name>
</gene>
<evidence type="ECO:0000256" key="2">
    <source>
        <dbReference type="ARBA" id="ARBA00022692"/>
    </source>
</evidence>
<sequence>MVTGREATVACLVSSGIATGFVGLRLYTRFRISRHPGWDDAVIVIADLFSIVLCPTYLYQLKYGMGKPIASLTPEALVTLQEWFWVSTWVYLSGIAFGKMSILIQFLRIFVDFKTRFASWFTILFIVTCCTVCFFGGIFACNPVHKFWKQSVSGTCINYMAIWYMHAGMSILSDILIIITPLPIIVNMNLEKKKKISLAITFAIGGFGLVTSVIRFYYLHRLLIVTDKTLFNPFPALWSALELNTLIICGCLITLPPLLPIILGSIRRYASSSSPSNSQGNTIVGQLGSDGVDSSRPRFWSTSARAAGPKCRNEEDRCSLKSLYPNFAEGVKITTTIDMRSTRRGSLGSRHLNSVREMEPCRQFSSASQKSTTEMQEMV</sequence>
<feature type="region of interest" description="Disordered" evidence="6">
    <location>
        <begin position="359"/>
        <end position="379"/>
    </location>
</feature>
<evidence type="ECO:0000256" key="5">
    <source>
        <dbReference type="ARBA" id="ARBA00038359"/>
    </source>
</evidence>
<feature type="transmembrane region" description="Helical" evidence="7">
    <location>
        <begin position="198"/>
        <end position="218"/>
    </location>
</feature>
<evidence type="ECO:0000313" key="10">
    <source>
        <dbReference type="Proteomes" id="UP001363622"/>
    </source>
</evidence>
<feature type="transmembrane region" description="Helical" evidence="7">
    <location>
        <begin position="6"/>
        <end position="28"/>
    </location>
</feature>
<dbReference type="Pfam" id="PF20684">
    <property type="entry name" value="Fung_rhodopsin"/>
    <property type="match status" value="1"/>
</dbReference>
<name>A0ABR1L222_9PEZI</name>
<feature type="region of interest" description="Disordered" evidence="6">
    <location>
        <begin position="272"/>
        <end position="296"/>
    </location>
</feature>
<evidence type="ECO:0000256" key="3">
    <source>
        <dbReference type="ARBA" id="ARBA00022989"/>
    </source>
</evidence>
<feature type="transmembrane region" description="Helical" evidence="7">
    <location>
        <begin position="160"/>
        <end position="186"/>
    </location>
</feature>
<protein>
    <recommendedName>
        <fullName evidence="8">Rhodopsin domain-containing protein</fullName>
    </recommendedName>
</protein>
<evidence type="ECO:0000256" key="4">
    <source>
        <dbReference type="ARBA" id="ARBA00023136"/>
    </source>
</evidence>
<comment type="subcellular location">
    <subcellularLocation>
        <location evidence="1">Membrane</location>
        <topology evidence="1">Multi-pass membrane protein</topology>
    </subcellularLocation>
</comment>
<dbReference type="InterPro" id="IPR049326">
    <property type="entry name" value="Rhodopsin_dom_fungi"/>
</dbReference>
<proteinExistence type="inferred from homology"/>
<dbReference type="EMBL" id="JBBPHU010000001">
    <property type="protein sequence ID" value="KAK7524581.1"/>
    <property type="molecule type" value="Genomic_DNA"/>
</dbReference>
<comment type="similarity">
    <text evidence="5">Belongs to the SAT4 family.</text>
</comment>
<feature type="transmembrane region" description="Helical" evidence="7">
    <location>
        <begin position="117"/>
        <end position="140"/>
    </location>
</feature>
<dbReference type="PANTHER" id="PTHR33048:SF47">
    <property type="entry name" value="INTEGRAL MEMBRANE PROTEIN-RELATED"/>
    <property type="match status" value="1"/>
</dbReference>
<evidence type="ECO:0000256" key="6">
    <source>
        <dbReference type="SAM" id="MobiDB-lite"/>
    </source>
</evidence>
<keyword evidence="10" id="KW-1185">Reference proteome</keyword>
<organism evidence="9 10">
    <name type="scientific">Phyllosticta citriasiana</name>
    <dbReference type="NCBI Taxonomy" id="595635"/>
    <lineage>
        <taxon>Eukaryota</taxon>
        <taxon>Fungi</taxon>
        <taxon>Dikarya</taxon>
        <taxon>Ascomycota</taxon>
        <taxon>Pezizomycotina</taxon>
        <taxon>Dothideomycetes</taxon>
        <taxon>Dothideomycetes incertae sedis</taxon>
        <taxon>Botryosphaeriales</taxon>
        <taxon>Phyllostictaceae</taxon>
        <taxon>Phyllosticta</taxon>
    </lineage>
</organism>
<keyword evidence="2 7" id="KW-0812">Transmembrane</keyword>
<feature type="transmembrane region" description="Helical" evidence="7">
    <location>
        <begin position="238"/>
        <end position="263"/>
    </location>
</feature>
<keyword evidence="3 7" id="KW-1133">Transmembrane helix</keyword>
<evidence type="ECO:0000256" key="1">
    <source>
        <dbReference type="ARBA" id="ARBA00004141"/>
    </source>
</evidence>
<feature type="transmembrane region" description="Helical" evidence="7">
    <location>
        <begin position="89"/>
        <end position="110"/>
    </location>
</feature>
<keyword evidence="4 7" id="KW-0472">Membrane</keyword>
<feature type="domain" description="Rhodopsin" evidence="8">
    <location>
        <begin position="24"/>
        <end position="259"/>
    </location>
</feature>
<comment type="caution">
    <text evidence="9">The sequence shown here is derived from an EMBL/GenBank/DDBJ whole genome shotgun (WGS) entry which is preliminary data.</text>
</comment>